<comment type="caution">
    <text evidence="6">The sequence shown here is derived from an EMBL/GenBank/DDBJ whole genome shotgun (WGS) entry which is preliminary data.</text>
</comment>
<evidence type="ECO:0000256" key="3">
    <source>
        <dbReference type="ARBA" id="ARBA00022989"/>
    </source>
</evidence>
<evidence type="ECO:0000256" key="4">
    <source>
        <dbReference type="ARBA" id="ARBA00023136"/>
    </source>
</evidence>
<evidence type="ECO:0000256" key="5">
    <source>
        <dbReference type="SAM" id="Phobius"/>
    </source>
</evidence>
<dbReference type="InterPro" id="IPR023380">
    <property type="entry name" value="DsbB-like_sf"/>
</dbReference>
<dbReference type="Proteomes" id="UP001595528">
    <property type="component" value="Unassembled WGS sequence"/>
</dbReference>
<dbReference type="Gene3D" id="1.20.1550.10">
    <property type="entry name" value="DsbB-like"/>
    <property type="match status" value="1"/>
</dbReference>
<feature type="transmembrane region" description="Helical" evidence="5">
    <location>
        <begin position="66"/>
        <end position="85"/>
    </location>
</feature>
<accession>A0ABV7KY01</accession>
<evidence type="ECO:0000256" key="2">
    <source>
        <dbReference type="ARBA" id="ARBA00022692"/>
    </source>
</evidence>
<dbReference type="Pfam" id="PF02600">
    <property type="entry name" value="DsbB"/>
    <property type="match status" value="1"/>
</dbReference>
<keyword evidence="7" id="KW-1185">Reference proteome</keyword>
<feature type="transmembrane region" description="Helical" evidence="5">
    <location>
        <begin position="40"/>
        <end position="59"/>
    </location>
</feature>
<dbReference type="SUPFAM" id="SSF158442">
    <property type="entry name" value="DsbB-like"/>
    <property type="match status" value="1"/>
</dbReference>
<organism evidence="6 7">
    <name type="scientific">Marinibaculum pumilum</name>
    <dbReference type="NCBI Taxonomy" id="1766165"/>
    <lineage>
        <taxon>Bacteria</taxon>
        <taxon>Pseudomonadati</taxon>
        <taxon>Pseudomonadota</taxon>
        <taxon>Alphaproteobacteria</taxon>
        <taxon>Rhodospirillales</taxon>
        <taxon>Rhodospirillaceae</taxon>
        <taxon>Marinibaculum</taxon>
    </lineage>
</organism>
<gene>
    <name evidence="6" type="ORF">ACFOGJ_08210</name>
</gene>
<evidence type="ECO:0000313" key="6">
    <source>
        <dbReference type="EMBL" id="MFC3227208.1"/>
    </source>
</evidence>
<sequence length="184" mass="19275">MSTSLLRNLNALAGLGIAGVLAFALIWQIVLAELPCPLCLLQRLAFVAIGFGICLNIAGGLRPSHFGVILLGALFGVLTSSRQVLLHIVPGSGHYGAPFLGMHFYSWALILFLAVILLVALVLFLFGGAIAEAAAAPTPPAMDWLGRIAFIAIAAMAVVTLLAAFAECGVNQCPDNPTSYWLFG</sequence>
<keyword evidence="3 5" id="KW-1133">Transmembrane helix</keyword>
<proteinExistence type="predicted"/>
<dbReference type="RefSeq" id="WP_379899369.1">
    <property type="nucleotide sequence ID" value="NZ_JBHRTR010000020.1"/>
</dbReference>
<keyword evidence="4 5" id="KW-0472">Membrane</keyword>
<name>A0ABV7KY01_9PROT</name>
<evidence type="ECO:0000256" key="1">
    <source>
        <dbReference type="ARBA" id="ARBA00004141"/>
    </source>
</evidence>
<dbReference type="EMBL" id="JBHRTR010000020">
    <property type="protein sequence ID" value="MFC3227208.1"/>
    <property type="molecule type" value="Genomic_DNA"/>
</dbReference>
<feature type="transmembrane region" description="Helical" evidence="5">
    <location>
        <begin position="12"/>
        <end position="34"/>
    </location>
</feature>
<reference evidence="7" key="1">
    <citation type="journal article" date="2019" name="Int. J. Syst. Evol. Microbiol.">
        <title>The Global Catalogue of Microorganisms (GCM) 10K type strain sequencing project: providing services to taxonomists for standard genome sequencing and annotation.</title>
        <authorList>
            <consortium name="The Broad Institute Genomics Platform"/>
            <consortium name="The Broad Institute Genome Sequencing Center for Infectious Disease"/>
            <person name="Wu L."/>
            <person name="Ma J."/>
        </authorList>
    </citation>
    <scope>NUCLEOTIDE SEQUENCE [LARGE SCALE GENOMIC DNA]</scope>
    <source>
        <strain evidence="7">KCTC 42964</strain>
    </source>
</reference>
<evidence type="ECO:0000313" key="7">
    <source>
        <dbReference type="Proteomes" id="UP001595528"/>
    </source>
</evidence>
<comment type="subcellular location">
    <subcellularLocation>
        <location evidence="1">Membrane</location>
        <topology evidence="1">Multi-pass membrane protein</topology>
    </subcellularLocation>
</comment>
<protein>
    <submittedName>
        <fullName evidence="6">Disulfide bond formation protein B</fullName>
    </submittedName>
</protein>
<keyword evidence="2 5" id="KW-0812">Transmembrane</keyword>
<feature type="transmembrane region" description="Helical" evidence="5">
    <location>
        <begin position="144"/>
        <end position="166"/>
    </location>
</feature>
<dbReference type="InterPro" id="IPR003752">
    <property type="entry name" value="DiS_bond_form_DsbB/BdbC"/>
</dbReference>
<feature type="transmembrane region" description="Helical" evidence="5">
    <location>
        <begin position="105"/>
        <end position="132"/>
    </location>
</feature>